<sequence length="107" mass="12380">MSLHCNFYITISFPQQLNNSTIVVYLNLAYSLYGANQTICYTSQSQLFLKSDSVNTIAQRYSQTVINQEAAYVFTYLRSLNVLLIVHNVQEYLFQLNQVISSFLDFQ</sequence>
<dbReference type="EMBL" id="CAXDID020000025">
    <property type="protein sequence ID" value="CAL5990691.1"/>
    <property type="molecule type" value="Genomic_DNA"/>
</dbReference>
<evidence type="ECO:0000313" key="2">
    <source>
        <dbReference type="EMBL" id="CAL5990691.1"/>
    </source>
</evidence>
<comment type="caution">
    <text evidence="1">The sequence shown here is derived from an EMBL/GenBank/DDBJ whole genome shotgun (WGS) entry which is preliminary data.</text>
</comment>
<dbReference type="EMBL" id="CATOUU010000654">
    <property type="protein sequence ID" value="CAI9938384.1"/>
    <property type="molecule type" value="Genomic_DNA"/>
</dbReference>
<gene>
    <name evidence="2" type="ORF">HINF_LOCUS11523</name>
    <name evidence="1" type="ORF">HINF_LOCUS26029</name>
</gene>
<proteinExistence type="predicted"/>
<keyword evidence="3" id="KW-1185">Reference proteome</keyword>
<evidence type="ECO:0000313" key="3">
    <source>
        <dbReference type="Proteomes" id="UP001642409"/>
    </source>
</evidence>
<accession>A0AA86PFR4</accession>
<dbReference type="AlphaFoldDB" id="A0AA86PFR4"/>
<evidence type="ECO:0000313" key="1">
    <source>
        <dbReference type="EMBL" id="CAI9938384.1"/>
    </source>
</evidence>
<dbReference type="Proteomes" id="UP001642409">
    <property type="component" value="Unassembled WGS sequence"/>
</dbReference>
<protein>
    <submittedName>
        <fullName evidence="2">Hypothetical_protein</fullName>
    </submittedName>
</protein>
<reference evidence="1" key="1">
    <citation type="submission" date="2023-06" db="EMBL/GenBank/DDBJ databases">
        <authorList>
            <person name="Kurt Z."/>
        </authorList>
    </citation>
    <scope>NUCLEOTIDE SEQUENCE</scope>
</reference>
<organism evidence="1">
    <name type="scientific">Hexamita inflata</name>
    <dbReference type="NCBI Taxonomy" id="28002"/>
    <lineage>
        <taxon>Eukaryota</taxon>
        <taxon>Metamonada</taxon>
        <taxon>Diplomonadida</taxon>
        <taxon>Hexamitidae</taxon>
        <taxon>Hexamitinae</taxon>
        <taxon>Hexamita</taxon>
    </lineage>
</organism>
<name>A0AA86PFR4_9EUKA</name>
<reference evidence="2 3" key="2">
    <citation type="submission" date="2024-07" db="EMBL/GenBank/DDBJ databases">
        <authorList>
            <person name="Akdeniz Z."/>
        </authorList>
    </citation>
    <scope>NUCLEOTIDE SEQUENCE [LARGE SCALE GENOMIC DNA]</scope>
</reference>